<name>A0A0A9ATZ1_ARUDO</name>
<feature type="chain" id="PRO_5002042709" description="Secreted protein" evidence="1">
    <location>
        <begin position="21"/>
        <end position="75"/>
    </location>
</feature>
<dbReference type="EMBL" id="GBRH01242706">
    <property type="protein sequence ID" value="JAD55189.1"/>
    <property type="molecule type" value="Transcribed_RNA"/>
</dbReference>
<evidence type="ECO:0008006" key="3">
    <source>
        <dbReference type="Google" id="ProtNLM"/>
    </source>
</evidence>
<proteinExistence type="predicted"/>
<evidence type="ECO:0000256" key="1">
    <source>
        <dbReference type="SAM" id="SignalP"/>
    </source>
</evidence>
<accession>A0A0A9ATZ1</accession>
<reference evidence="2" key="1">
    <citation type="submission" date="2014-09" db="EMBL/GenBank/DDBJ databases">
        <authorList>
            <person name="Magalhaes I.L.F."/>
            <person name="Oliveira U."/>
            <person name="Santos F.R."/>
            <person name="Vidigal T.H.D.A."/>
            <person name="Brescovit A.D."/>
            <person name="Santos A.J."/>
        </authorList>
    </citation>
    <scope>NUCLEOTIDE SEQUENCE</scope>
    <source>
        <tissue evidence="2">Shoot tissue taken approximately 20 cm above the soil surface</tissue>
    </source>
</reference>
<evidence type="ECO:0000313" key="2">
    <source>
        <dbReference type="EMBL" id="JAD55189.1"/>
    </source>
</evidence>
<keyword evidence="1" id="KW-0732">Signal</keyword>
<organism evidence="2">
    <name type="scientific">Arundo donax</name>
    <name type="common">Giant reed</name>
    <name type="synonym">Donax arundinaceus</name>
    <dbReference type="NCBI Taxonomy" id="35708"/>
    <lineage>
        <taxon>Eukaryota</taxon>
        <taxon>Viridiplantae</taxon>
        <taxon>Streptophyta</taxon>
        <taxon>Embryophyta</taxon>
        <taxon>Tracheophyta</taxon>
        <taxon>Spermatophyta</taxon>
        <taxon>Magnoliopsida</taxon>
        <taxon>Liliopsida</taxon>
        <taxon>Poales</taxon>
        <taxon>Poaceae</taxon>
        <taxon>PACMAD clade</taxon>
        <taxon>Arundinoideae</taxon>
        <taxon>Arundineae</taxon>
        <taxon>Arundo</taxon>
    </lineage>
</organism>
<feature type="signal peptide" evidence="1">
    <location>
        <begin position="1"/>
        <end position="20"/>
    </location>
</feature>
<sequence>MKAAYSTALVIFLPLQTIWFHKCCKSRFQLPTCFTKQWRRTTLSVRWEPNLNLKSYLANATPFSILSRKRTKRRR</sequence>
<dbReference type="AlphaFoldDB" id="A0A0A9ATZ1"/>
<reference evidence="2" key="2">
    <citation type="journal article" date="2015" name="Data Brief">
        <title>Shoot transcriptome of the giant reed, Arundo donax.</title>
        <authorList>
            <person name="Barrero R.A."/>
            <person name="Guerrero F.D."/>
            <person name="Moolhuijzen P."/>
            <person name="Goolsby J.A."/>
            <person name="Tidwell J."/>
            <person name="Bellgard S.E."/>
            <person name="Bellgard M.I."/>
        </authorList>
    </citation>
    <scope>NUCLEOTIDE SEQUENCE</scope>
    <source>
        <tissue evidence="2">Shoot tissue taken approximately 20 cm above the soil surface</tissue>
    </source>
</reference>
<protein>
    <recommendedName>
        <fullName evidence="3">Secreted protein</fullName>
    </recommendedName>
</protein>